<keyword evidence="2" id="KW-0433">Leucine-rich repeat</keyword>
<dbReference type="KEGG" id="mcal:110286389"/>
<dbReference type="GO" id="GO:0045892">
    <property type="term" value="P:negative regulation of DNA-templated transcription"/>
    <property type="evidence" value="ECO:0007669"/>
    <property type="project" value="InterPro"/>
</dbReference>
<protein>
    <submittedName>
        <fullName evidence="5">PRAME family member 12-like</fullName>
    </submittedName>
</protein>
<proteinExistence type="inferred from homology"/>
<dbReference type="GO" id="GO:0005737">
    <property type="term" value="C:cytoplasm"/>
    <property type="evidence" value="ECO:0007669"/>
    <property type="project" value="TreeGrafter"/>
</dbReference>
<keyword evidence="4" id="KW-1185">Reference proteome</keyword>
<dbReference type="AlphaFoldDB" id="A0A6P5P3Q3"/>
<evidence type="ECO:0000256" key="3">
    <source>
        <dbReference type="ARBA" id="ARBA00022737"/>
    </source>
</evidence>
<dbReference type="Gene3D" id="3.80.10.10">
    <property type="entry name" value="Ribonuclease Inhibitor"/>
    <property type="match status" value="1"/>
</dbReference>
<dbReference type="GO" id="GO:0043066">
    <property type="term" value="P:negative regulation of apoptotic process"/>
    <property type="evidence" value="ECO:0007669"/>
    <property type="project" value="InterPro"/>
</dbReference>
<dbReference type="PIRSF" id="PIRSF038286">
    <property type="entry name" value="PRAME"/>
    <property type="match status" value="1"/>
</dbReference>
<dbReference type="InterPro" id="IPR050694">
    <property type="entry name" value="LRRC14/PRAME"/>
</dbReference>
<evidence type="ECO:0000256" key="1">
    <source>
        <dbReference type="ARBA" id="ARBA00009608"/>
    </source>
</evidence>
<dbReference type="SUPFAM" id="SSF52047">
    <property type="entry name" value="RNI-like"/>
    <property type="match status" value="1"/>
</dbReference>
<evidence type="ECO:0000313" key="5">
    <source>
        <dbReference type="RefSeq" id="XP_021008416.1"/>
    </source>
</evidence>
<sequence length="547" mass="63133">MCTHNIRSDTCGTTEGTLFYAQKKMWEAESYYWNIVVNWTADSSAYLKATMSFKDPPTLQQLARRSLLKDEALTISALPNLPVQLFPPLFKDAFTSKQPKILSLMVAAWPFPLLPVGALSGINLLETLKAVLDGLDLLMSQKDRPSRWNLQVLDLGNAHQDFWDGWAGLLHEVCSQDVFGKNQPVGNHHILGEKQTMTIKMNLSLKYCRHSEYLNYLHWWAEQRKDGIQVICEKLEFTGLPSSIQELAIKSTHWNIYKLALLAHGLGQMKNLQKLIFMNTRRPADLRDLEEARIVTEIFSEFSKLQHLHLNNVYFLNERLDLMLRCFEHPLETLAITYCRLSESDMRYLSQCPSIHQLKYLDISYTTFKSLSHRFLGSLLERLTATLQTLKLKCFNLTDFQIHDLLPVLRQCSQLTEVEFVSNTFSMGSLKKLQQHTANLTQLTLEKYPAPVEVYDDHHGVIPDRFVQLCSELMNTLKGVRQPKQVYFVSTTCLPNYEFLIYNLEGMVSSEQLRRRGHCWALINGLKRLISVIEHMYSSIFGCTLER</sequence>
<dbReference type="GO" id="GO:0045596">
    <property type="term" value="P:negative regulation of cell differentiation"/>
    <property type="evidence" value="ECO:0007669"/>
    <property type="project" value="InterPro"/>
</dbReference>
<dbReference type="FunFam" id="3.80.10.10:FF:000792">
    <property type="entry name" value="Predicted gene 13102"/>
    <property type="match status" value="1"/>
</dbReference>
<keyword evidence="3" id="KW-0677">Repeat</keyword>
<dbReference type="InterPro" id="IPR032675">
    <property type="entry name" value="LRR_dom_sf"/>
</dbReference>
<dbReference type="Proteomes" id="UP000515126">
    <property type="component" value="Chromosome X"/>
</dbReference>
<comment type="similarity">
    <text evidence="1">Belongs to the PRAME family.</text>
</comment>
<reference evidence="5" key="1">
    <citation type="submission" date="2025-08" db="UniProtKB">
        <authorList>
            <consortium name="RefSeq"/>
        </authorList>
    </citation>
    <scope>IDENTIFICATION</scope>
</reference>
<dbReference type="PANTHER" id="PTHR14224:SF108">
    <property type="entry name" value="PRAME LIKE 11-RELATED"/>
    <property type="match status" value="1"/>
</dbReference>
<name>A0A6P5P3Q3_MUSCR</name>
<dbReference type="GO" id="GO:0008284">
    <property type="term" value="P:positive regulation of cell population proliferation"/>
    <property type="evidence" value="ECO:0007669"/>
    <property type="project" value="InterPro"/>
</dbReference>
<accession>A0A6P5P3Q3</accession>
<evidence type="ECO:0000256" key="2">
    <source>
        <dbReference type="ARBA" id="ARBA00022614"/>
    </source>
</evidence>
<organism evidence="4 5">
    <name type="scientific">Mus caroli</name>
    <name type="common">Ryukyu mouse</name>
    <name type="synonym">Ricefield mouse</name>
    <dbReference type="NCBI Taxonomy" id="10089"/>
    <lineage>
        <taxon>Eukaryota</taxon>
        <taxon>Metazoa</taxon>
        <taxon>Chordata</taxon>
        <taxon>Craniata</taxon>
        <taxon>Vertebrata</taxon>
        <taxon>Euteleostomi</taxon>
        <taxon>Mammalia</taxon>
        <taxon>Eutheria</taxon>
        <taxon>Euarchontoglires</taxon>
        <taxon>Glires</taxon>
        <taxon>Rodentia</taxon>
        <taxon>Myomorpha</taxon>
        <taxon>Muroidea</taxon>
        <taxon>Muridae</taxon>
        <taxon>Murinae</taxon>
        <taxon>Mus</taxon>
        <taxon>Mus</taxon>
    </lineage>
</organism>
<evidence type="ECO:0000313" key="4">
    <source>
        <dbReference type="Proteomes" id="UP000515126"/>
    </source>
</evidence>
<gene>
    <name evidence="5" type="primary">LOC110286389</name>
</gene>
<dbReference type="RefSeq" id="XP_021008416.1">
    <property type="nucleotide sequence ID" value="XM_021152757.1"/>
</dbReference>
<dbReference type="PANTHER" id="PTHR14224">
    <property type="entry name" value="SIMILAR TO PREFERENTIALLY EXPRESSED ANTIGEN IN MELANOMA-LIKE 3"/>
    <property type="match status" value="1"/>
</dbReference>
<dbReference type="InterPro" id="IPR026271">
    <property type="entry name" value="PRAME"/>
</dbReference>
<dbReference type="GeneID" id="110286389"/>